<name>A0A6J4K8M3_9ACTN</name>
<evidence type="ECO:0000256" key="1">
    <source>
        <dbReference type="SAM" id="MobiDB-lite"/>
    </source>
</evidence>
<organism evidence="2">
    <name type="scientific">uncultured Friedmanniella sp</name>
    <dbReference type="NCBI Taxonomy" id="335381"/>
    <lineage>
        <taxon>Bacteria</taxon>
        <taxon>Bacillati</taxon>
        <taxon>Actinomycetota</taxon>
        <taxon>Actinomycetes</taxon>
        <taxon>Propionibacteriales</taxon>
        <taxon>Nocardioidaceae</taxon>
        <taxon>Friedmanniella</taxon>
        <taxon>environmental samples</taxon>
    </lineage>
</organism>
<protein>
    <submittedName>
        <fullName evidence="2">Uncharacterized protein</fullName>
    </submittedName>
</protein>
<proteinExistence type="predicted"/>
<dbReference type="EMBL" id="CADCTS010000160">
    <property type="protein sequence ID" value="CAA9298351.1"/>
    <property type="molecule type" value="Genomic_DNA"/>
</dbReference>
<accession>A0A6J4K8M3</accession>
<evidence type="ECO:0000313" key="2">
    <source>
        <dbReference type="EMBL" id="CAA9298351.1"/>
    </source>
</evidence>
<feature type="region of interest" description="Disordered" evidence="1">
    <location>
        <begin position="1"/>
        <end position="32"/>
    </location>
</feature>
<gene>
    <name evidence="2" type="ORF">AVDCRST_MAG48-1111</name>
</gene>
<reference evidence="2" key="1">
    <citation type="submission" date="2020-02" db="EMBL/GenBank/DDBJ databases">
        <authorList>
            <person name="Meier V. D."/>
        </authorList>
    </citation>
    <scope>NUCLEOTIDE SEQUENCE</scope>
    <source>
        <strain evidence="2">AVDCRST_MAG48</strain>
    </source>
</reference>
<feature type="compositionally biased region" description="Basic and acidic residues" evidence="1">
    <location>
        <begin position="1"/>
        <end position="13"/>
    </location>
</feature>
<dbReference type="AlphaFoldDB" id="A0A6J4K8M3"/>
<sequence>MAHREQLRHDGRADPSGGPGDEDLQGCSSPPVLRRLLVDDAMSVTVFDGNTGHASRCHQ</sequence>